<sequence length="101" mass="10867">MTVFGHSDGGSSGGFLAGKQVFLVDCEAEVSHRLLEASHTNNLRSALECIADPFVGINFVDAVWLKVRKAEVIAATNLQMKFASSARSSQCCSLLLIQSHQ</sequence>
<reference evidence="1 2" key="1">
    <citation type="journal article" date="2021" name="Hortic Res">
        <title>High-quality reference genome and annotation aids understanding of berry development for evergreen blueberry (Vaccinium darrowii).</title>
        <authorList>
            <person name="Yu J."/>
            <person name="Hulse-Kemp A.M."/>
            <person name="Babiker E."/>
            <person name="Staton M."/>
        </authorList>
    </citation>
    <scope>NUCLEOTIDE SEQUENCE [LARGE SCALE GENOMIC DNA]</scope>
    <source>
        <strain evidence="2">cv. NJ 8807/NJ 8810</strain>
        <tissue evidence="1">Young leaf</tissue>
    </source>
</reference>
<dbReference type="Proteomes" id="UP000828048">
    <property type="component" value="Chromosome 10"/>
</dbReference>
<keyword evidence="2" id="KW-1185">Reference proteome</keyword>
<name>A0ACB7XGV1_9ERIC</name>
<comment type="caution">
    <text evidence="1">The sequence shown here is derived from an EMBL/GenBank/DDBJ whole genome shotgun (WGS) entry which is preliminary data.</text>
</comment>
<gene>
    <name evidence="1" type="ORF">Vadar_009641</name>
</gene>
<protein>
    <submittedName>
        <fullName evidence="1">Uncharacterized protein</fullName>
    </submittedName>
</protein>
<organism evidence="1 2">
    <name type="scientific">Vaccinium darrowii</name>
    <dbReference type="NCBI Taxonomy" id="229202"/>
    <lineage>
        <taxon>Eukaryota</taxon>
        <taxon>Viridiplantae</taxon>
        <taxon>Streptophyta</taxon>
        <taxon>Embryophyta</taxon>
        <taxon>Tracheophyta</taxon>
        <taxon>Spermatophyta</taxon>
        <taxon>Magnoliopsida</taxon>
        <taxon>eudicotyledons</taxon>
        <taxon>Gunneridae</taxon>
        <taxon>Pentapetalae</taxon>
        <taxon>asterids</taxon>
        <taxon>Ericales</taxon>
        <taxon>Ericaceae</taxon>
        <taxon>Vaccinioideae</taxon>
        <taxon>Vaccinieae</taxon>
        <taxon>Vaccinium</taxon>
    </lineage>
</organism>
<dbReference type="EMBL" id="CM037160">
    <property type="protein sequence ID" value="KAH7839852.1"/>
    <property type="molecule type" value="Genomic_DNA"/>
</dbReference>
<evidence type="ECO:0000313" key="2">
    <source>
        <dbReference type="Proteomes" id="UP000828048"/>
    </source>
</evidence>
<accession>A0ACB7XGV1</accession>
<proteinExistence type="predicted"/>
<evidence type="ECO:0000313" key="1">
    <source>
        <dbReference type="EMBL" id="KAH7839852.1"/>
    </source>
</evidence>